<dbReference type="STRING" id="98403.A0A151GWR6"/>
<gene>
    <name evidence="4" type="ORF">DCS_02662</name>
</gene>
<dbReference type="InterPro" id="IPR027443">
    <property type="entry name" value="IPNS-like_sf"/>
</dbReference>
<evidence type="ECO:0000313" key="4">
    <source>
        <dbReference type="EMBL" id="KYK61520.1"/>
    </source>
</evidence>
<dbReference type="GO" id="GO:0044283">
    <property type="term" value="P:small molecule biosynthetic process"/>
    <property type="evidence" value="ECO:0007669"/>
    <property type="project" value="UniProtKB-ARBA"/>
</dbReference>
<dbReference type="EMBL" id="LAYC01000001">
    <property type="protein sequence ID" value="KYK61520.1"/>
    <property type="molecule type" value="Genomic_DNA"/>
</dbReference>
<dbReference type="SUPFAM" id="SSF51197">
    <property type="entry name" value="Clavaminate synthase-like"/>
    <property type="match status" value="1"/>
</dbReference>
<dbReference type="InterPro" id="IPR044861">
    <property type="entry name" value="IPNS-like_FE2OG_OXY"/>
</dbReference>
<dbReference type="InterPro" id="IPR026992">
    <property type="entry name" value="DIOX_N"/>
</dbReference>
<keyword evidence="2" id="KW-0560">Oxidoreductase</keyword>
<reference evidence="4 5" key="1">
    <citation type="journal article" date="2016" name="Sci. Rep.">
        <title>Insights into Adaptations to a Near-Obligate Nematode Endoparasitic Lifestyle from the Finished Genome of Drechmeria coniospora.</title>
        <authorList>
            <person name="Zhang L."/>
            <person name="Zhou Z."/>
            <person name="Guo Q."/>
            <person name="Fokkens L."/>
            <person name="Miskei M."/>
            <person name="Pocsi I."/>
            <person name="Zhang W."/>
            <person name="Chen M."/>
            <person name="Wang L."/>
            <person name="Sun Y."/>
            <person name="Donzelli B.G."/>
            <person name="Gibson D.M."/>
            <person name="Nelson D.R."/>
            <person name="Luo J.G."/>
            <person name="Rep M."/>
            <person name="Liu H."/>
            <person name="Yang S."/>
            <person name="Wang J."/>
            <person name="Krasnoff S.B."/>
            <person name="Xu Y."/>
            <person name="Molnar I."/>
            <person name="Lin M."/>
        </authorList>
    </citation>
    <scope>NUCLEOTIDE SEQUENCE [LARGE SCALE GENOMIC DNA]</scope>
    <source>
        <strain evidence="4 5">ARSEF 6962</strain>
    </source>
</reference>
<dbReference type="InterPro" id="IPR005123">
    <property type="entry name" value="Oxoglu/Fe-dep_dioxygenase_dom"/>
</dbReference>
<dbReference type="Pfam" id="PF03171">
    <property type="entry name" value="2OG-FeII_Oxy"/>
    <property type="match status" value="1"/>
</dbReference>
<organism evidence="4 5">
    <name type="scientific">Drechmeria coniospora</name>
    <name type="common">Nematophagous fungus</name>
    <name type="synonym">Meria coniospora</name>
    <dbReference type="NCBI Taxonomy" id="98403"/>
    <lineage>
        <taxon>Eukaryota</taxon>
        <taxon>Fungi</taxon>
        <taxon>Dikarya</taxon>
        <taxon>Ascomycota</taxon>
        <taxon>Pezizomycotina</taxon>
        <taxon>Sordariomycetes</taxon>
        <taxon>Hypocreomycetidae</taxon>
        <taxon>Hypocreales</taxon>
        <taxon>Ophiocordycipitaceae</taxon>
        <taxon>Drechmeria</taxon>
    </lineage>
</organism>
<proteinExistence type="inferred from homology"/>
<dbReference type="Proteomes" id="UP000076580">
    <property type="component" value="Chromosome 01"/>
</dbReference>
<comment type="similarity">
    <text evidence="1 2">Belongs to the iron/ascorbate-dependent oxidoreductase family.</text>
</comment>
<evidence type="ECO:0000256" key="2">
    <source>
        <dbReference type="RuleBase" id="RU003682"/>
    </source>
</evidence>
<name>A0A151GWR6_DRECN</name>
<dbReference type="Gene3D" id="2.60.120.330">
    <property type="entry name" value="B-lactam Antibiotic, Isopenicillin N Synthase, Chain"/>
    <property type="match status" value="2"/>
</dbReference>
<comment type="caution">
    <text evidence="4">The sequence shown here is derived from an EMBL/GenBank/DDBJ whole genome shotgun (WGS) entry which is preliminary data.</text>
</comment>
<keyword evidence="2" id="KW-0479">Metal-binding</keyword>
<dbReference type="GO" id="GO:0016491">
    <property type="term" value="F:oxidoreductase activity"/>
    <property type="evidence" value="ECO:0007669"/>
    <property type="project" value="UniProtKB-KW"/>
</dbReference>
<dbReference type="GeneID" id="63715305"/>
<sequence length="360" mass="39662">MTAKSSHALYKLMYSFVRVLPWSSLFVPRPPSVINGQTPPALPPHRLQLSANTTQRANPRRQRAMAAAAVAEIPLIDLAGNEIDVSRKLVAAAEDHGFIYIRNVGADITPASVDEAFSLSKMLFESPVEEKQKCSIQQNNRGWSSMHSETLDPKHQRVGDFFSRVHPVAIDSSSSGSVLRFLRYPAPESVSHDADDVRAGAHSDYGSITLLFRLKGQAGLEILKKDNSWAPVPVCPPGTDKDPSPPILVNIGDLLSYWTNGLFRSTVHRVVFPTAGEKVAVGESNSGPRYSIAYFCHPVGSARLEPVPSERVKNYIPVDDTPDVNPYAERKVMTADAHLLMRLKESYGTLYDDKQEESSQ</sequence>
<dbReference type="PANTHER" id="PTHR47990">
    <property type="entry name" value="2-OXOGLUTARATE (2OG) AND FE(II)-DEPENDENT OXYGENASE SUPERFAMILY PROTEIN-RELATED"/>
    <property type="match status" value="1"/>
</dbReference>
<dbReference type="PROSITE" id="PS51471">
    <property type="entry name" value="FE2OG_OXY"/>
    <property type="match status" value="1"/>
</dbReference>
<protein>
    <recommendedName>
        <fullName evidence="3">Fe2OG dioxygenase domain-containing protein</fullName>
    </recommendedName>
</protein>
<feature type="domain" description="Fe2OG dioxygenase" evidence="3">
    <location>
        <begin position="174"/>
        <end position="298"/>
    </location>
</feature>
<dbReference type="InParanoid" id="A0A151GWR6"/>
<dbReference type="RefSeq" id="XP_040660872.1">
    <property type="nucleotide sequence ID" value="XM_040799989.1"/>
</dbReference>
<dbReference type="Pfam" id="PF14226">
    <property type="entry name" value="DIOX_N"/>
    <property type="match status" value="1"/>
</dbReference>
<accession>A0A151GWR6</accession>
<keyword evidence="2" id="KW-0408">Iron</keyword>
<dbReference type="InterPro" id="IPR050231">
    <property type="entry name" value="Iron_ascorbate_oxido_reductase"/>
</dbReference>
<dbReference type="AlphaFoldDB" id="A0A151GWR6"/>
<dbReference type="GO" id="GO:0046872">
    <property type="term" value="F:metal ion binding"/>
    <property type="evidence" value="ECO:0007669"/>
    <property type="project" value="UniProtKB-KW"/>
</dbReference>
<evidence type="ECO:0000256" key="1">
    <source>
        <dbReference type="ARBA" id="ARBA00008056"/>
    </source>
</evidence>
<evidence type="ECO:0000313" key="5">
    <source>
        <dbReference type="Proteomes" id="UP000076580"/>
    </source>
</evidence>
<keyword evidence="5" id="KW-1185">Reference proteome</keyword>
<evidence type="ECO:0000259" key="3">
    <source>
        <dbReference type="PROSITE" id="PS51471"/>
    </source>
</evidence>